<keyword evidence="4" id="KW-0804">Transcription</keyword>
<dbReference type="GO" id="GO:0043565">
    <property type="term" value="F:sequence-specific DNA binding"/>
    <property type="evidence" value="ECO:0007669"/>
    <property type="project" value="InterPro"/>
</dbReference>
<dbReference type="PRINTS" id="PR01590">
    <property type="entry name" value="HTHFIS"/>
</dbReference>
<dbReference type="Proteomes" id="UP000306196">
    <property type="component" value="Unassembled WGS sequence"/>
</dbReference>
<dbReference type="PROSITE" id="PS50110">
    <property type="entry name" value="RESPONSE_REGULATORY"/>
    <property type="match status" value="1"/>
</dbReference>
<reference evidence="10 11" key="1">
    <citation type="submission" date="2019-05" db="EMBL/GenBank/DDBJ databases">
        <title>Verrucobacter flavum gen. nov., sp. nov. a new member of the family Verrucomicrobiaceae.</title>
        <authorList>
            <person name="Szuroczki S."/>
            <person name="Abbaszade G."/>
            <person name="Szabo A."/>
            <person name="Felfoldi T."/>
            <person name="Schumann P."/>
            <person name="Boka K."/>
            <person name="Keki Z."/>
            <person name="Toumi M."/>
            <person name="Toth E."/>
        </authorList>
    </citation>
    <scope>NUCLEOTIDE SEQUENCE [LARGE SCALE GENOMIC DNA]</scope>
    <source>
        <strain evidence="10 11">MG-N-17</strain>
    </source>
</reference>
<keyword evidence="5" id="KW-0597">Phosphoprotein</keyword>
<dbReference type="InterPro" id="IPR025662">
    <property type="entry name" value="Sigma_54_int_dom_ATP-bd_1"/>
</dbReference>
<dbReference type="InterPro" id="IPR009057">
    <property type="entry name" value="Homeodomain-like_sf"/>
</dbReference>
<proteinExistence type="predicted"/>
<dbReference type="PROSITE" id="PS50045">
    <property type="entry name" value="SIGMA54_INTERACT_4"/>
    <property type="match status" value="1"/>
</dbReference>
<keyword evidence="6" id="KW-0175">Coiled coil</keyword>
<dbReference type="InterPro" id="IPR002197">
    <property type="entry name" value="HTH_Fis"/>
</dbReference>
<evidence type="ECO:0000259" key="8">
    <source>
        <dbReference type="PROSITE" id="PS50045"/>
    </source>
</evidence>
<dbReference type="Gene3D" id="1.10.10.60">
    <property type="entry name" value="Homeodomain-like"/>
    <property type="match status" value="1"/>
</dbReference>
<keyword evidence="1" id="KW-0547">Nucleotide-binding</keyword>
<feature type="domain" description="Response regulatory" evidence="9">
    <location>
        <begin position="8"/>
        <end position="124"/>
    </location>
</feature>
<dbReference type="Pfam" id="PF25601">
    <property type="entry name" value="AAA_lid_14"/>
    <property type="match status" value="1"/>
</dbReference>
<evidence type="ECO:0000259" key="9">
    <source>
        <dbReference type="PROSITE" id="PS50110"/>
    </source>
</evidence>
<dbReference type="Gene3D" id="3.40.50.300">
    <property type="entry name" value="P-loop containing nucleotide triphosphate hydrolases"/>
    <property type="match status" value="1"/>
</dbReference>
<evidence type="ECO:0000256" key="5">
    <source>
        <dbReference type="PROSITE-ProRule" id="PRU00169"/>
    </source>
</evidence>
<dbReference type="CDD" id="cd00009">
    <property type="entry name" value="AAA"/>
    <property type="match status" value="1"/>
</dbReference>
<sequence>MKKPLVETILIVDDHPANLDVLTQTLEPVGFHVLAVPNGEIALRVAERAKPDLIMLDVVMPEFNGFDVCEMLKKNPATRDIPVIFLSARNETRTLVKGFQAGGVDYITKPFQAEEVLARIETHLKNRRLTAALKQKNRQLIEQADALKQTNEKLAAEIKLRTKAEEQLQVADQKLDVIGAREAEHWNVSGLIGQSPSMARILEDVDKLKSFGNTTVLILGESGTGKELLARAIHSRGPHAKGPFIPVNCVAIPAELAESMLFGHIRGSFTGAIEDRKGYFELAHQGTLFLDEIGDMPLPLQAKLLRVLEDGMVYPIGSSKGKKITCRVVAATNAQLETHIANGTFRQDLYFRLARFTVTPPPLRERTEDIPALARHFIDLFVKEMGRKAPPLTTSALARLKTHPYPGNIRELKNIIERALIRSGGDAISPEHLDLPGNSTISSLPHPKPPQLALTPDSSLPLNLEEAETLLIRRALNQTQGNIAQAARLLGIHRTRIYRMMASKDA</sequence>
<organism evidence="10 11">
    <name type="scientific">Phragmitibacter flavus</name>
    <dbReference type="NCBI Taxonomy" id="2576071"/>
    <lineage>
        <taxon>Bacteria</taxon>
        <taxon>Pseudomonadati</taxon>
        <taxon>Verrucomicrobiota</taxon>
        <taxon>Verrucomicrobiia</taxon>
        <taxon>Verrucomicrobiales</taxon>
        <taxon>Verrucomicrobiaceae</taxon>
        <taxon>Phragmitibacter</taxon>
    </lineage>
</organism>
<feature type="coiled-coil region" evidence="6">
    <location>
        <begin position="130"/>
        <end position="167"/>
    </location>
</feature>
<keyword evidence="11" id="KW-1185">Reference proteome</keyword>
<feature type="domain" description="Sigma-54 factor interaction" evidence="8">
    <location>
        <begin position="191"/>
        <end position="421"/>
    </location>
</feature>
<dbReference type="EMBL" id="VAUV01000010">
    <property type="protein sequence ID" value="TLD69996.1"/>
    <property type="molecule type" value="Genomic_DNA"/>
</dbReference>
<dbReference type="Gene3D" id="3.40.50.2300">
    <property type="match status" value="1"/>
</dbReference>
<evidence type="ECO:0000313" key="11">
    <source>
        <dbReference type="Proteomes" id="UP000306196"/>
    </source>
</evidence>
<dbReference type="GO" id="GO:0000160">
    <property type="term" value="P:phosphorelay signal transduction system"/>
    <property type="evidence" value="ECO:0007669"/>
    <property type="project" value="InterPro"/>
</dbReference>
<dbReference type="InterPro" id="IPR001789">
    <property type="entry name" value="Sig_transdc_resp-reg_receiver"/>
</dbReference>
<evidence type="ECO:0000256" key="4">
    <source>
        <dbReference type="ARBA" id="ARBA00023163"/>
    </source>
</evidence>
<dbReference type="SMART" id="SM00448">
    <property type="entry name" value="REC"/>
    <property type="match status" value="1"/>
</dbReference>
<dbReference type="GO" id="GO:0005524">
    <property type="term" value="F:ATP binding"/>
    <property type="evidence" value="ECO:0007669"/>
    <property type="project" value="UniProtKB-KW"/>
</dbReference>
<dbReference type="GO" id="GO:0006355">
    <property type="term" value="P:regulation of DNA-templated transcription"/>
    <property type="evidence" value="ECO:0007669"/>
    <property type="project" value="InterPro"/>
</dbReference>
<evidence type="ECO:0000256" key="2">
    <source>
        <dbReference type="ARBA" id="ARBA00022840"/>
    </source>
</evidence>
<dbReference type="InterPro" id="IPR002078">
    <property type="entry name" value="Sigma_54_int"/>
</dbReference>
<dbReference type="SMART" id="SM00382">
    <property type="entry name" value="AAA"/>
    <property type="match status" value="1"/>
</dbReference>
<dbReference type="AlphaFoldDB" id="A0A5R8KCG5"/>
<dbReference type="PROSITE" id="PS00675">
    <property type="entry name" value="SIGMA54_INTERACT_1"/>
    <property type="match status" value="1"/>
</dbReference>
<dbReference type="Gene3D" id="1.10.8.60">
    <property type="match status" value="1"/>
</dbReference>
<dbReference type="InterPro" id="IPR027417">
    <property type="entry name" value="P-loop_NTPase"/>
</dbReference>
<comment type="caution">
    <text evidence="10">The sequence shown here is derived from an EMBL/GenBank/DDBJ whole genome shotgun (WGS) entry which is preliminary data.</text>
</comment>
<feature type="region of interest" description="Disordered" evidence="7">
    <location>
        <begin position="431"/>
        <end position="452"/>
    </location>
</feature>
<name>A0A5R8KCG5_9BACT</name>
<dbReference type="Pfam" id="PF02954">
    <property type="entry name" value="HTH_8"/>
    <property type="match status" value="1"/>
</dbReference>
<dbReference type="SUPFAM" id="SSF46689">
    <property type="entry name" value="Homeodomain-like"/>
    <property type="match status" value="1"/>
</dbReference>
<evidence type="ECO:0000256" key="6">
    <source>
        <dbReference type="SAM" id="Coils"/>
    </source>
</evidence>
<dbReference type="SUPFAM" id="SSF52540">
    <property type="entry name" value="P-loop containing nucleoside triphosphate hydrolases"/>
    <property type="match status" value="1"/>
</dbReference>
<keyword evidence="2" id="KW-0067">ATP-binding</keyword>
<keyword evidence="3" id="KW-0805">Transcription regulation</keyword>
<dbReference type="InterPro" id="IPR003593">
    <property type="entry name" value="AAA+_ATPase"/>
</dbReference>
<evidence type="ECO:0000313" key="10">
    <source>
        <dbReference type="EMBL" id="TLD69996.1"/>
    </source>
</evidence>
<dbReference type="FunFam" id="3.40.50.300:FF:000006">
    <property type="entry name" value="DNA-binding transcriptional regulator NtrC"/>
    <property type="match status" value="1"/>
</dbReference>
<dbReference type="OrthoDB" id="9802354at2"/>
<evidence type="ECO:0000256" key="7">
    <source>
        <dbReference type="SAM" id="MobiDB-lite"/>
    </source>
</evidence>
<dbReference type="InterPro" id="IPR011006">
    <property type="entry name" value="CheY-like_superfamily"/>
</dbReference>
<protein>
    <submittedName>
        <fullName evidence="10">Sigma-54-dependent Fis family transcriptional regulator</fullName>
    </submittedName>
</protein>
<gene>
    <name evidence="10" type="ORF">FEM03_14795</name>
</gene>
<evidence type="ECO:0000256" key="3">
    <source>
        <dbReference type="ARBA" id="ARBA00023015"/>
    </source>
</evidence>
<dbReference type="PANTHER" id="PTHR32071">
    <property type="entry name" value="TRANSCRIPTIONAL REGULATORY PROTEIN"/>
    <property type="match status" value="1"/>
</dbReference>
<dbReference type="InterPro" id="IPR025944">
    <property type="entry name" value="Sigma_54_int_dom_CS"/>
</dbReference>
<dbReference type="CDD" id="cd19920">
    <property type="entry name" value="REC_PA4781-like"/>
    <property type="match status" value="1"/>
</dbReference>
<dbReference type="InterPro" id="IPR058031">
    <property type="entry name" value="AAA_lid_NorR"/>
</dbReference>
<dbReference type="Pfam" id="PF00158">
    <property type="entry name" value="Sigma54_activat"/>
    <property type="match status" value="1"/>
</dbReference>
<dbReference type="RefSeq" id="WP_138087052.1">
    <property type="nucleotide sequence ID" value="NZ_VAUV01000010.1"/>
</dbReference>
<feature type="modified residue" description="4-aspartylphosphate" evidence="5">
    <location>
        <position position="57"/>
    </location>
</feature>
<dbReference type="SUPFAM" id="SSF52172">
    <property type="entry name" value="CheY-like"/>
    <property type="match status" value="1"/>
</dbReference>
<dbReference type="PROSITE" id="PS00688">
    <property type="entry name" value="SIGMA54_INTERACT_3"/>
    <property type="match status" value="1"/>
</dbReference>
<dbReference type="Pfam" id="PF00072">
    <property type="entry name" value="Response_reg"/>
    <property type="match status" value="1"/>
</dbReference>
<evidence type="ECO:0000256" key="1">
    <source>
        <dbReference type="ARBA" id="ARBA00022741"/>
    </source>
</evidence>
<accession>A0A5R8KCG5</accession>